<keyword evidence="2" id="KW-1185">Reference proteome</keyword>
<evidence type="ECO:0000313" key="2">
    <source>
        <dbReference type="Proteomes" id="UP001500253"/>
    </source>
</evidence>
<accession>A0ABN3GTV0</accession>
<comment type="caution">
    <text evidence="1">The sequence shown here is derived from an EMBL/GenBank/DDBJ whole genome shotgun (WGS) entry which is preliminary data.</text>
</comment>
<dbReference type="EMBL" id="BAAASD010000029">
    <property type="protein sequence ID" value="GAA2359513.1"/>
    <property type="molecule type" value="Genomic_DNA"/>
</dbReference>
<gene>
    <name evidence="1" type="ORF">GCM10010246_57040</name>
</gene>
<sequence>MSRVNRSPQHDDDVARLWQEHLLAAFPADLRGAELAGVDMVLLDASIAGCVSTWKDNGGVLDRERQRLLDNCIADLDQVMPLLNDAEDICYYRRLRQLARLVSDTGPQPTK</sequence>
<protein>
    <submittedName>
        <fullName evidence="1">Uncharacterized protein</fullName>
    </submittedName>
</protein>
<evidence type="ECO:0000313" key="1">
    <source>
        <dbReference type="EMBL" id="GAA2359513.1"/>
    </source>
</evidence>
<name>A0ABN3GTV0_9ACTN</name>
<proteinExistence type="predicted"/>
<reference evidence="1 2" key="1">
    <citation type="journal article" date="2019" name="Int. J. Syst. Evol. Microbiol.">
        <title>The Global Catalogue of Microorganisms (GCM) 10K type strain sequencing project: providing services to taxonomists for standard genome sequencing and annotation.</title>
        <authorList>
            <consortium name="The Broad Institute Genomics Platform"/>
            <consortium name="The Broad Institute Genome Sequencing Center for Infectious Disease"/>
            <person name="Wu L."/>
            <person name="Ma J."/>
        </authorList>
    </citation>
    <scope>NUCLEOTIDE SEQUENCE [LARGE SCALE GENOMIC DNA]</scope>
    <source>
        <strain evidence="1 2">JCM 4316</strain>
    </source>
</reference>
<dbReference type="Proteomes" id="UP001500253">
    <property type="component" value="Unassembled WGS sequence"/>
</dbReference>
<organism evidence="1 2">
    <name type="scientific">Streptomyces cuspidosporus</name>
    <dbReference type="NCBI Taxonomy" id="66882"/>
    <lineage>
        <taxon>Bacteria</taxon>
        <taxon>Bacillati</taxon>
        <taxon>Actinomycetota</taxon>
        <taxon>Actinomycetes</taxon>
        <taxon>Kitasatosporales</taxon>
        <taxon>Streptomycetaceae</taxon>
        <taxon>Streptomyces</taxon>
    </lineage>
</organism>